<name>A0A7K3W8Y1_9ACTN</name>
<dbReference type="AlphaFoldDB" id="A0A7K3W8Y1"/>
<organism evidence="1 2">
    <name type="scientific">Goekera deserti</name>
    <dbReference type="NCBI Taxonomy" id="2497753"/>
    <lineage>
        <taxon>Bacteria</taxon>
        <taxon>Bacillati</taxon>
        <taxon>Actinomycetota</taxon>
        <taxon>Actinomycetes</taxon>
        <taxon>Geodermatophilales</taxon>
        <taxon>Geodermatophilaceae</taxon>
        <taxon>Goekera</taxon>
    </lineage>
</organism>
<comment type="caution">
    <text evidence="1">The sequence shown here is derived from an EMBL/GenBank/DDBJ whole genome shotgun (WGS) entry which is preliminary data.</text>
</comment>
<protein>
    <submittedName>
        <fullName evidence="1">Uncharacterized protein</fullName>
    </submittedName>
</protein>
<reference evidence="1 2" key="1">
    <citation type="submission" date="2020-02" db="EMBL/GenBank/DDBJ databases">
        <title>The whole genome sequence of CPCC 205119.</title>
        <authorList>
            <person name="Jiang Z."/>
        </authorList>
    </citation>
    <scope>NUCLEOTIDE SEQUENCE [LARGE SCALE GENOMIC DNA]</scope>
    <source>
        <strain evidence="1 2">CPCC 205119</strain>
    </source>
</reference>
<dbReference type="EMBL" id="JAAGWK010000005">
    <property type="protein sequence ID" value="NEL52912.1"/>
    <property type="molecule type" value="Genomic_DNA"/>
</dbReference>
<evidence type="ECO:0000313" key="2">
    <source>
        <dbReference type="Proteomes" id="UP000470470"/>
    </source>
</evidence>
<gene>
    <name evidence="1" type="ORF">G1H19_02635</name>
</gene>
<proteinExistence type="predicted"/>
<evidence type="ECO:0000313" key="1">
    <source>
        <dbReference type="EMBL" id="NEL52912.1"/>
    </source>
</evidence>
<dbReference type="Proteomes" id="UP000470470">
    <property type="component" value="Unassembled WGS sequence"/>
</dbReference>
<accession>A0A7K3W8Y1</accession>
<keyword evidence="2" id="KW-1185">Reference proteome</keyword>
<dbReference type="RefSeq" id="WP_152731980.1">
    <property type="nucleotide sequence ID" value="NZ_JAABOZ010000005.1"/>
</dbReference>
<sequence length="178" mass="18477">MSAVWQAVVLGRALSDDHLTAALDGALAPRGRRAVEVRTHVDRSSAVARTVVSWRTDGHPADDARVATDLDGEVLGPAGDGPPPPWLDGSGGRCVRFPGDDALSGVHPVAEIVAVTAIDRVDAVGGGLDGDSPVDTLGGWLRPTVVDGQLVLLVEPAEAGRWRPVEIRDPHQCCGGAH</sequence>